<keyword evidence="2" id="KW-0863">Zinc-finger</keyword>
<evidence type="ECO:0000256" key="4">
    <source>
        <dbReference type="SAM" id="MobiDB-lite"/>
    </source>
</evidence>
<dbReference type="EMBL" id="CANTFL010001327">
    <property type="protein sequence ID" value="CAI5736835.1"/>
    <property type="molecule type" value="Genomic_DNA"/>
</dbReference>
<dbReference type="InterPro" id="IPR011011">
    <property type="entry name" value="Znf_FYVE_PHD"/>
</dbReference>
<dbReference type="PANTHER" id="PTHR43102">
    <property type="entry name" value="SLR1143 PROTEIN"/>
    <property type="match status" value="1"/>
</dbReference>
<proteinExistence type="predicted"/>
<feature type="compositionally biased region" description="Low complexity" evidence="4">
    <location>
        <begin position="29"/>
        <end position="57"/>
    </location>
</feature>
<protein>
    <recommendedName>
        <fullName evidence="7">FYVE-type domain-containing protein</fullName>
    </recommendedName>
</protein>
<feature type="region of interest" description="Disordered" evidence="4">
    <location>
        <begin position="1"/>
        <end position="84"/>
    </location>
</feature>
<reference evidence="5" key="1">
    <citation type="submission" date="2022-12" db="EMBL/GenBank/DDBJ databases">
        <authorList>
            <person name="Webb A."/>
        </authorList>
    </citation>
    <scope>NUCLEOTIDE SEQUENCE</scope>
    <source>
        <strain evidence="5">Hp1</strain>
    </source>
</reference>
<sequence>MASRPRREFLCSDPPPPRGLFAHSHSHHSLSSSYSSHSTASLSSSSSSSRTPHARSYFSSSGGPHRSPLESSAASSSSTADGRQEDDHALVALATAACARVEHARATFASSAGWKARSEGAGVRVFERRGATFDVAASTALPCSATEVLELLSSRNSDDFNASMVALAGDAFAHAVTLREVPTPASPDVHLSVKRVTFAGALPLVCRAKTVELLDFVQVDRRARTAIRTFHTLARDADGRRGRAGDVLAGYVLTEQTALHQTAVFYYGSCALAATTPGKGLRKAATAQALLKLARAIPKMGEISVRRRLGAADTADAADDVADGSCAGCGQLVKGSLLRKKKHVCYICSHHVCGSCAKAQDVETLIGVIERARVCCMCIAAARHRAFETLEQLQDRPVYLLRPSAMSDLSATSTAVDSTASYARVAVAASARG</sequence>
<evidence type="ECO:0000256" key="1">
    <source>
        <dbReference type="ARBA" id="ARBA00022723"/>
    </source>
</evidence>
<dbReference type="SUPFAM" id="SSF57903">
    <property type="entry name" value="FYVE/PHD zinc finger"/>
    <property type="match status" value="1"/>
</dbReference>
<dbReference type="InterPro" id="IPR017907">
    <property type="entry name" value="Znf_RING_CS"/>
</dbReference>
<comment type="caution">
    <text evidence="5">The sequence shown here is derived from an EMBL/GenBank/DDBJ whole genome shotgun (WGS) entry which is preliminary data.</text>
</comment>
<keyword evidence="6" id="KW-1185">Reference proteome</keyword>
<accession>A0AAV0UIW5</accession>
<dbReference type="GO" id="GO:0008270">
    <property type="term" value="F:zinc ion binding"/>
    <property type="evidence" value="ECO:0007669"/>
    <property type="project" value="UniProtKB-KW"/>
</dbReference>
<gene>
    <name evidence="5" type="ORF">HBR001_LOCUS6961</name>
</gene>
<dbReference type="PANTHER" id="PTHR43102:SF2">
    <property type="entry name" value="GAF DOMAIN-CONTAINING PROTEIN"/>
    <property type="match status" value="1"/>
</dbReference>
<name>A0AAV0UIW5_HYABA</name>
<keyword evidence="1" id="KW-0479">Metal-binding</keyword>
<dbReference type="PROSITE" id="PS00518">
    <property type="entry name" value="ZF_RING_1"/>
    <property type="match status" value="1"/>
</dbReference>
<feature type="compositionally biased region" description="Basic and acidic residues" evidence="4">
    <location>
        <begin position="1"/>
        <end position="10"/>
    </location>
</feature>
<evidence type="ECO:0000256" key="3">
    <source>
        <dbReference type="ARBA" id="ARBA00022833"/>
    </source>
</evidence>
<dbReference type="Proteomes" id="UP001162031">
    <property type="component" value="Unassembled WGS sequence"/>
</dbReference>
<dbReference type="AlphaFoldDB" id="A0AAV0UIW5"/>
<dbReference type="CDD" id="cd00065">
    <property type="entry name" value="FYVE_like_SF"/>
    <property type="match status" value="1"/>
</dbReference>
<keyword evidence="3" id="KW-0862">Zinc</keyword>
<evidence type="ECO:0000313" key="6">
    <source>
        <dbReference type="Proteomes" id="UP001162031"/>
    </source>
</evidence>
<evidence type="ECO:0000256" key="2">
    <source>
        <dbReference type="ARBA" id="ARBA00022771"/>
    </source>
</evidence>
<evidence type="ECO:0008006" key="7">
    <source>
        <dbReference type="Google" id="ProtNLM"/>
    </source>
</evidence>
<organism evidence="5 6">
    <name type="scientific">Hyaloperonospora brassicae</name>
    <name type="common">Brassica downy mildew</name>
    <name type="synonym">Peronospora brassicae</name>
    <dbReference type="NCBI Taxonomy" id="162125"/>
    <lineage>
        <taxon>Eukaryota</taxon>
        <taxon>Sar</taxon>
        <taxon>Stramenopiles</taxon>
        <taxon>Oomycota</taxon>
        <taxon>Peronosporomycetes</taxon>
        <taxon>Peronosporales</taxon>
        <taxon>Peronosporaceae</taxon>
        <taxon>Hyaloperonospora</taxon>
    </lineage>
</organism>
<evidence type="ECO:0000313" key="5">
    <source>
        <dbReference type="EMBL" id="CAI5736835.1"/>
    </source>
</evidence>